<proteinExistence type="predicted"/>
<feature type="compositionally biased region" description="Low complexity" evidence="1">
    <location>
        <begin position="63"/>
        <end position="74"/>
    </location>
</feature>
<dbReference type="EC" id="1.2.1.16" evidence="2"/>
<dbReference type="GO" id="GO:0009013">
    <property type="term" value="F:succinate-semialdehyde dehydrogenase [NAD(P)+] activity"/>
    <property type="evidence" value="ECO:0007669"/>
    <property type="project" value="UniProtKB-EC"/>
</dbReference>
<feature type="compositionally biased region" description="Basic residues" evidence="1">
    <location>
        <begin position="284"/>
        <end position="297"/>
    </location>
</feature>
<feature type="compositionally biased region" description="Basic and acidic residues" evidence="1">
    <location>
        <begin position="13"/>
        <end position="24"/>
    </location>
</feature>
<feature type="compositionally biased region" description="Basic residues" evidence="1">
    <location>
        <begin position="317"/>
        <end position="335"/>
    </location>
</feature>
<feature type="compositionally biased region" description="Basic residues" evidence="1">
    <location>
        <begin position="229"/>
        <end position="251"/>
    </location>
</feature>
<feature type="non-terminal residue" evidence="2">
    <location>
        <position position="1"/>
    </location>
</feature>
<name>A0A6J4T8G7_9ACTN</name>
<evidence type="ECO:0000313" key="2">
    <source>
        <dbReference type="EMBL" id="CAA9516084.1"/>
    </source>
</evidence>
<feature type="non-terminal residue" evidence="2">
    <location>
        <position position="458"/>
    </location>
</feature>
<feature type="compositionally biased region" description="Basic and acidic residues" evidence="1">
    <location>
        <begin position="343"/>
        <end position="371"/>
    </location>
</feature>
<feature type="compositionally biased region" description="Basic residues" evidence="1">
    <location>
        <begin position="177"/>
        <end position="186"/>
    </location>
</feature>
<feature type="compositionally biased region" description="Basic and acidic residues" evidence="1">
    <location>
        <begin position="99"/>
        <end position="140"/>
    </location>
</feature>
<accession>A0A6J4T8G7</accession>
<evidence type="ECO:0000256" key="1">
    <source>
        <dbReference type="SAM" id="MobiDB-lite"/>
    </source>
</evidence>
<feature type="compositionally biased region" description="Basic and acidic residues" evidence="1">
    <location>
        <begin position="187"/>
        <end position="198"/>
    </location>
</feature>
<feature type="region of interest" description="Disordered" evidence="1">
    <location>
        <begin position="1"/>
        <end position="386"/>
    </location>
</feature>
<feature type="compositionally biased region" description="Basic and acidic residues" evidence="1">
    <location>
        <begin position="427"/>
        <end position="451"/>
    </location>
</feature>
<feature type="region of interest" description="Disordered" evidence="1">
    <location>
        <begin position="403"/>
        <end position="458"/>
    </location>
</feature>
<keyword evidence="2" id="KW-0560">Oxidoreductase</keyword>
<reference evidence="2" key="1">
    <citation type="submission" date="2020-02" db="EMBL/GenBank/DDBJ databases">
        <authorList>
            <person name="Meier V. D."/>
        </authorList>
    </citation>
    <scope>NUCLEOTIDE SEQUENCE</scope>
    <source>
        <strain evidence="2">AVDCRST_MAG13</strain>
    </source>
</reference>
<organism evidence="2">
    <name type="scientific">uncultured Solirubrobacteraceae bacterium</name>
    <dbReference type="NCBI Taxonomy" id="1162706"/>
    <lineage>
        <taxon>Bacteria</taxon>
        <taxon>Bacillati</taxon>
        <taxon>Actinomycetota</taxon>
        <taxon>Thermoleophilia</taxon>
        <taxon>Solirubrobacterales</taxon>
        <taxon>Solirubrobacteraceae</taxon>
        <taxon>environmental samples</taxon>
    </lineage>
</organism>
<dbReference type="EMBL" id="CADCVO010000500">
    <property type="protein sequence ID" value="CAA9516084.1"/>
    <property type="molecule type" value="Genomic_DNA"/>
</dbReference>
<dbReference type="AlphaFoldDB" id="A0A6J4T8G7"/>
<sequence length="458" mass="49150">GDQPGHGRGHRGRAADGRGGDAPRHRGRPAGAPGLAGDAGQGARGDNAPLGRPDDRPPGGALGPAHVRAGQAARRVARGGGVRRELPRVVRGGGQAGLRRHDPDLRARPPDHRHEGARGGDRGHHAVELPRRDADQEGGARARGGLHHGPQAGRADPAHRAGGHAPGRGGGTAARRPERRHGRRGRRAGDRAGDDVEPARAQARLHGLDGGRQAPHGPVRGAGEEGLARARRQRAVHRLRRRRPRRRRRRRGDVQVPQLGPDVHLGQPDPRAGAGPRRVPGALHRARGGAHRGRRLHGRGERRAAHRRARRGEGRAPRGRRPRARRRAPARRGPPRPRPAVLHPDDPHGHHRRHGDELGGDLRARGGDQRVRLRGGGDPQGERHPVRAVGLLLLPRRGADLPRLGGPGLRDPRDQHRGGVHGGGALRGREGVGDRPRGLQVRDRRVARDEVPLPGRPV</sequence>
<gene>
    <name evidence="2" type="ORF">AVDCRST_MAG13-3088</name>
</gene>
<protein>
    <submittedName>
        <fullName evidence="2">Succinate-semialdehyde dehydrogenase [NAD(P)+]</fullName>
        <ecNumber evidence="2">1.2.1.16</ecNumber>
    </submittedName>
</protein>